<protein>
    <submittedName>
        <fullName evidence="10">Protein kinase domain-containing protein</fullName>
    </submittedName>
</protein>
<evidence type="ECO:0000256" key="4">
    <source>
        <dbReference type="ARBA" id="ARBA00022777"/>
    </source>
</evidence>
<reference evidence="10" key="1">
    <citation type="submission" date="2017-02" db="UniProtKB">
        <authorList>
            <consortium name="WormBaseParasite"/>
        </authorList>
    </citation>
    <scope>IDENTIFICATION</scope>
</reference>
<evidence type="ECO:0000256" key="5">
    <source>
        <dbReference type="ARBA" id="ARBA00022840"/>
    </source>
</evidence>
<dbReference type="Gene3D" id="1.10.510.10">
    <property type="entry name" value="Transferase(Phosphotransferase) domain 1"/>
    <property type="match status" value="1"/>
</dbReference>
<dbReference type="GO" id="GO:0004674">
    <property type="term" value="F:protein serine/threonine kinase activity"/>
    <property type="evidence" value="ECO:0007669"/>
    <property type="project" value="TreeGrafter"/>
</dbReference>
<evidence type="ECO:0000313" key="9">
    <source>
        <dbReference type="Proteomes" id="UP000267096"/>
    </source>
</evidence>
<keyword evidence="2" id="KW-0808">Transferase</keyword>
<evidence type="ECO:0000256" key="1">
    <source>
        <dbReference type="ARBA" id="ARBA00010886"/>
    </source>
</evidence>
<comment type="similarity">
    <text evidence="1">Belongs to the protein kinase superfamily. NEK Ser/Thr protein kinase family. NIMA subfamily.</text>
</comment>
<dbReference type="OrthoDB" id="248923at2759"/>
<dbReference type="SUPFAM" id="SSF56112">
    <property type="entry name" value="Protein kinase-like (PK-like)"/>
    <property type="match status" value="1"/>
</dbReference>
<dbReference type="WBParaSite" id="ASIM_0000268301-mRNA-1">
    <property type="protein sequence ID" value="ASIM_0000268301-mRNA-1"/>
    <property type="gene ID" value="ASIM_0000268301"/>
</dbReference>
<feature type="domain" description="Protein kinase" evidence="7">
    <location>
        <begin position="103"/>
        <end position="233"/>
    </location>
</feature>
<dbReference type="PROSITE" id="PS00107">
    <property type="entry name" value="PROTEIN_KINASE_ATP"/>
    <property type="match status" value="1"/>
</dbReference>
<evidence type="ECO:0000256" key="6">
    <source>
        <dbReference type="PROSITE-ProRule" id="PRU10141"/>
    </source>
</evidence>
<dbReference type="PROSITE" id="PS50011">
    <property type="entry name" value="PROTEIN_KINASE_DOM"/>
    <property type="match status" value="1"/>
</dbReference>
<dbReference type="GO" id="GO:0005524">
    <property type="term" value="F:ATP binding"/>
    <property type="evidence" value="ECO:0007669"/>
    <property type="project" value="UniProtKB-UniRule"/>
</dbReference>
<reference evidence="8 9" key="2">
    <citation type="submission" date="2018-11" db="EMBL/GenBank/DDBJ databases">
        <authorList>
            <consortium name="Pathogen Informatics"/>
        </authorList>
    </citation>
    <scope>NUCLEOTIDE SEQUENCE [LARGE SCALE GENOMIC DNA]</scope>
</reference>
<dbReference type="InterPro" id="IPR000719">
    <property type="entry name" value="Prot_kinase_dom"/>
</dbReference>
<dbReference type="Proteomes" id="UP000267096">
    <property type="component" value="Unassembled WGS sequence"/>
</dbReference>
<evidence type="ECO:0000256" key="3">
    <source>
        <dbReference type="ARBA" id="ARBA00022741"/>
    </source>
</evidence>
<gene>
    <name evidence="8" type="ORF">ASIM_LOCUS2538</name>
</gene>
<dbReference type="AlphaFoldDB" id="A0A0M3J556"/>
<keyword evidence="9" id="KW-1185">Reference proteome</keyword>
<dbReference type="GO" id="GO:1902749">
    <property type="term" value="P:regulation of cell cycle G2/M phase transition"/>
    <property type="evidence" value="ECO:0007669"/>
    <property type="project" value="TreeGrafter"/>
</dbReference>
<evidence type="ECO:0000313" key="8">
    <source>
        <dbReference type="EMBL" id="VDK20114.1"/>
    </source>
</evidence>
<keyword evidence="5 6" id="KW-0067">ATP-binding</keyword>
<accession>A0A0M3J556</accession>
<dbReference type="InterPro" id="IPR017441">
    <property type="entry name" value="Protein_kinase_ATP_BS"/>
</dbReference>
<feature type="binding site" evidence="6">
    <location>
        <position position="139"/>
    </location>
    <ligand>
        <name>ATP</name>
        <dbReference type="ChEBI" id="CHEBI:30616"/>
    </ligand>
</feature>
<sequence length="233" mass="27597">MLQYNRPTLSENENFRVLQCSVFRVLRLLFCLERNRHFFRRLFPSEFYEKFIDIGHYVHELQAYTTLVDSYRHIIETTPKDTVQSCWDTSDQQRDPIAVIGQYEVIEQLGSGAFGCVYRVHKKIINSAHKTSAPTYALKEIFMLQEDESNVDKSYGDIISEVRIIKQQLRHPNIVRYRRVFVENHKLYIVMDLVEGASLRDHINSVKEKNETFTEVRIWNIVIQVIFEFLLSA</sequence>
<name>A0A0M3J556_ANISI</name>
<evidence type="ECO:0000256" key="2">
    <source>
        <dbReference type="ARBA" id="ARBA00022679"/>
    </source>
</evidence>
<keyword evidence="4" id="KW-0418">Kinase</keyword>
<dbReference type="InterPro" id="IPR050660">
    <property type="entry name" value="NEK_Ser/Thr_kinase"/>
</dbReference>
<dbReference type="InterPro" id="IPR011009">
    <property type="entry name" value="Kinase-like_dom_sf"/>
</dbReference>
<dbReference type="Pfam" id="PF00069">
    <property type="entry name" value="Pkinase"/>
    <property type="match status" value="1"/>
</dbReference>
<evidence type="ECO:0000313" key="10">
    <source>
        <dbReference type="WBParaSite" id="ASIM_0000268301-mRNA-1"/>
    </source>
</evidence>
<organism evidence="10">
    <name type="scientific">Anisakis simplex</name>
    <name type="common">Herring worm</name>
    <dbReference type="NCBI Taxonomy" id="6269"/>
    <lineage>
        <taxon>Eukaryota</taxon>
        <taxon>Metazoa</taxon>
        <taxon>Ecdysozoa</taxon>
        <taxon>Nematoda</taxon>
        <taxon>Chromadorea</taxon>
        <taxon>Rhabditida</taxon>
        <taxon>Spirurina</taxon>
        <taxon>Ascaridomorpha</taxon>
        <taxon>Ascaridoidea</taxon>
        <taxon>Anisakidae</taxon>
        <taxon>Anisakis</taxon>
        <taxon>Anisakis simplex complex</taxon>
    </lineage>
</organism>
<dbReference type="EMBL" id="UYRR01003446">
    <property type="protein sequence ID" value="VDK20114.1"/>
    <property type="molecule type" value="Genomic_DNA"/>
</dbReference>
<dbReference type="PANTHER" id="PTHR43671:SF92">
    <property type="entry name" value="SERINE_THREONINE-PROTEIN KINASE NEK10"/>
    <property type="match status" value="1"/>
</dbReference>
<dbReference type="SMART" id="SM00220">
    <property type="entry name" value="S_TKc"/>
    <property type="match status" value="1"/>
</dbReference>
<dbReference type="PANTHER" id="PTHR43671">
    <property type="entry name" value="SERINE/THREONINE-PROTEIN KINASE NEK"/>
    <property type="match status" value="1"/>
</dbReference>
<keyword evidence="3 6" id="KW-0547">Nucleotide-binding</keyword>
<proteinExistence type="inferred from homology"/>
<evidence type="ECO:0000259" key="7">
    <source>
        <dbReference type="PROSITE" id="PS50011"/>
    </source>
</evidence>